<keyword evidence="1" id="KW-0808">Transferase</keyword>
<gene>
    <name evidence="1" type="ORF">E5331_14270</name>
</gene>
<name>A0AC61REQ6_9BACT</name>
<comment type="caution">
    <text evidence="1">The sequence shown here is derived from an EMBL/GenBank/DDBJ whole genome shotgun (WGS) entry which is preliminary data.</text>
</comment>
<proteinExistence type="predicted"/>
<dbReference type="Proteomes" id="UP000306319">
    <property type="component" value="Unassembled WGS sequence"/>
</dbReference>
<protein>
    <submittedName>
        <fullName evidence="1">Acyltransferase</fullName>
    </submittedName>
</protein>
<dbReference type="EMBL" id="SRYB01000024">
    <property type="protein sequence ID" value="TGY77512.1"/>
    <property type="molecule type" value="Genomic_DNA"/>
</dbReference>
<accession>A0AC61REQ6</accession>
<organism evidence="1 2">
    <name type="scientific">Lepagella muris</name>
    <dbReference type="NCBI Taxonomy" id="3032870"/>
    <lineage>
        <taxon>Bacteria</taxon>
        <taxon>Pseudomonadati</taxon>
        <taxon>Bacteroidota</taxon>
        <taxon>Bacteroidia</taxon>
        <taxon>Bacteroidales</taxon>
        <taxon>Muribaculaceae</taxon>
        <taxon>Lepagella</taxon>
    </lineage>
</organism>
<sequence length="240" mass="26992">MLIGKWVLLLLLSPLIIAFNKKNRAEACKIENSDKRNVSGQINDDKVKNNSIFRIIKSNIRRYLEGYMRYMQFQVAYIPSHHIRNFIYKTIYLVEMEKDAIIYFGAEIRGGFNLSLGKGCIVGDKAVLDARRGGIEIGDNVQLGSFVKLWTGSHDHDDPYFRSMPNKRGPIKIGNRAWLGPNVTVLHSVTIGEGAVIAAGSVVTKDVEPFAIMGGIPAKKIGERSHNLLYNFKGNYIPFY</sequence>
<keyword evidence="2" id="KW-1185">Reference proteome</keyword>
<evidence type="ECO:0000313" key="1">
    <source>
        <dbReference type="EMBL" id="TGY77512.1"/>
    </source>
</evidence>
<keyword evidence="1" id="KW-0012">Acyltransferase</keyword>
<evidence type="ECO:0000313" key="2">
    <source>
        <dbReference type="Proteomes" id="UP000306319"/>
    </source>
</evidence>
<reference evidence="1" key="1">
    <citation type="submission" date="2019-04" db="EMBL/GenBank/DDBJ databases">
        <title>Microbes associate with the intestines of laboratory mice.</title>
        <authorList>
            <person name="Navarre W."/>
            <person name="Wong E."/>
            <person name="Huang K."/>
            <person name="Tropini C."/>
            <person name="Ng K."/>
            <person name="Yu B."/>
        </authorList>
    </citation>
    <scope>NUCLEOTIDE SEQUENCE</scope>
    <source>
        <strain evidence="1">NM04_E33</strain>
    </source>
</reference>